<accession>A0AAT9HYF9</accession>
<feature type="compositionally biased region" description="Basic residues" evidence="1">
    <location>
        <begin position="48"/>
        <end position="65"/>
    </location>
</feature>
<gene>
    <name evidence="2" type="ORF">SHKM778_86530</name>
</gene>
<feature type="region of interest" description="Disordered" evidence="1">
    <location>
        <begin position="1"/>
        <end position="94"/>
    </location>
</feature>
<reference evidence="2" key="2">
    <citation type="submission" date="2024-07" db="EMBL/GenBank/DDBJ databases">
        <title>Streptomyces haneummycinica sp. nov., a new antibiotic-producing actinobacterium isolated from marine sediment.</title>
        <authorList>
            <person name="Uemura M."/>
            <person name="Hamada M."/>
            <person name="Hirano S."/>
            <person name="Kobayashi K."/>
            <person name="Ohshiro T."/>
            <person name="Kobayashi T."/>
            <person name="Terahara T."/>
        </authorList>
    </citation>
    <scope>NUCLEOTIDE SEQUENCE</scope>
    <source>
        <strain evidence="2">KM77-8</strain>
    </source>
</reference>
<dbReference type="EMBL" id="AP035768">
    <property type="protein sequence ID" value="BFO22265.1"/>
    <property type="molecule type" value="Genomic_DNA"/>
</dbReference>
<reference evidence="2" key="1">
    <citation type="submission" date="2024-06" db="EMBL/GenBank/DDBJ databases">
        <authorList>
            <consortium name="consrtm"/>
            <person name="Uemura M."/>
            <person name="Terahara T."/>
        </authorList>
    </citation>
    <scope>NUCLEOTIDE SEQUENCE</scope>
    <source>
        <strain evidence="2">KM77-8</strain>
    </source>
</reference>
<evidence type="ECO:0000313" key="2">
    <source>
        <dbReference type="EMBL" id="BFO22265.1"/>
    </source>
</evidence>
<organism evidence="2">
    <name type="scientific">Streptomyces haneummycinicus</name>
    <dbReference type="NCBI Taxonomy" id="3074435"/>
    <lineage>
        <taxon>Bacteria</taxon>
        <taxon>Bacillati</taxon>
        <taxon>Actinomycetota</taxon>
        <taxon>Actinomycetes</taxon>
        <taxon>Kitasatosporales</taxon>
        <taxon>Streptomycetaceae</taxon>
        <taxon>Streptomyces</taxon>
    </lineage>
</organism>
<sequence length="165" mass="17344">MIRGTLMWTVGTGEPWGPGSPRRTAEEQESSGEQKERRRAAQDETRGARRSGRRGRRRCRVRRLRAVGGGAAAQDGTGTATTAEGVKTGPLSADEVTGTAGRFLTAWQSGKVSEAAALTDAPEAATALLTAYAKDARVKDVSSPPAPAPAARSPSPSRARCRTRS</sequence>
<feature type="region of interest" description="Disordered" evidence="1">
    <location>
        <begin position="136"/>
        <end position="165"/>
    </location>
</feature>
<name>A0AAT9HYF9_9ACTN</name>
<feature type="compositionally biased region" description="Low complexity" evidence="1">
    <location>
        <begin position="149"/>
        <end position="158"/>
    </location>
</feature>
<feature type="compositionally biased region" description="Low complexity" evidence="1">
    <location>
        <begin position="72"/>
        <end position="89"/>
    </location>
</feature>
<proteinExistence type="predicted"/>
<feature type="compositionally biased region" description="Basic and acidic residues" evidence="1">
    <location>
        <begin position="32"/>
        <end position="47"/>
    </location>
</feature>
<dbReference type="AlphaFoldDB" id="A0AAT9HYF9"/>
<evidence type="ECO:0000256" key="1">
    <source>
        <dbReference type="SAM" id="MobiDB-lite"/>
    </source>
</evidence>
<protein>
    <submittedName>
        <fullName evidence="2">Uncharacterized protein</fullName>
    </submittedName>
</protein>